<dbReference type="SMART" id="SM00020">
    <property type="entry name" value="Tryp_SPc"/>
    <property type="match status" value="1"/>
</dbReference>
<protein>
    <recommendedName>
        <fullName evidence="24">interstitial collagenase</fullName>
        <ecNumber evidence="24">3.4.24.7</ecNumber>
    </recommendedName>
</protein>
<feature type="binding site" description="in inhibited form" evidence="28">
    <location>
        <position position="92"/>
    </location>
    <ligand>
        <name>Zn(2+)</name>
        <dbReference type="ChEBI" id="CHEBI:29105"/>
        <label>2</label>
        <note>catalytic</note>
    </ligand>
</feature>
<keyword evidence="18" id="KW-0177">Collagen degradation</keyword>
<name>A0A3N0Z8A3_ANAGA</name>
<feature type="repeat" description="Hemopexin" evidence="33">
    <location>
        <begin position="820"/>
        <end position="868"/>
    </location>
</feature>
<feature type="binding site" evidence="28">
    <location>
        <position position="226"/>
    </location>
    <ligand>
        <name>Zn(2+)</name>
        <dbReference type="ChEBI" id="CHEBI:29105"/>
        <label>2</label>
        <note>catalytic</note>
    </ligand>
</feature>
<dbReference type="NCBIfam" id="TIGR01930">
    <property type="entry name" value="AcCoA-C-Actrans"/>
    <property type="match status" value="1"/>
</dbReference>
<feature type="binding site" evidence="28">
    <location>
        <position position="191"/>
    </location>
    <ligand>
        <name>Ca(2+)</name>
        <dbReference type="ChEBI" id="CHEBI:29108"/>
        <label>2</label>
    </ligand>
</feature>
<dbReference type="GO" id="GO:0008270">
    <property type="term" value="F:zinc ion binding"/>
    <property type="evidence" value="ECO:0007669"/>
    <property type="project" value="InterPro"/>
</dbReference>
<keyword evidence="17" id="KW-0482">Metalloprotease</keyword>
<keyword evidence="11" id="KW-0677">Repeat</keyword>
<dbReference type="SMR" id="A0A3N0Z8A3"/>
<feature type="binding site" evidence="28">
    <location>
        <position position="382"/>
    </location>
    <ligand>
        <name>Ca(2+)</name>
        <dbReference type="ChEBI" id="CHEBI:29108"/>
        <label>5</label>
    </ligand>
</feature>
<keyword evidence="6" id="KW-0272">Extracellular matrix</keyword>
<feature type="binding site" evidence="28">
    <location>
        <position position="332"/>
    </location>
    <ligand>
        <name>Ca(2+)</name>
        <dbReference type="ChEBI" id="CHEBI:29108"/>
        <label>4</label>
    </ligand>
</feature>
<dbReference type="InterPro" id="IPR024079">
    <property type="entry name" value="MetalloPept_cat_dom_sf"/>
</dbReference>
<dbReference type="InterPro" id="IPR001190">
    <property type="entry name" value="SRCR"/>
</dbReference>
<dbReference type="CDD" id="cd00190">
    <property type="entry name" value="Tryp_SPc"/>
    <property type="match status" value="1"/>
</dbReference>
<dbReference type="GO" id="GO:0016020">
    <property type="term" value="C:membrane"/>
    <property type="evidence" value="ECO:0007669"/>
    <property type="project" value="InterPro"/>
</dbReference>
<feature type="binding site" evidence="28">
    <location>
        <position position="195"/>
    </location>
    <ligand>
        <name>Ca(2+)</name>
        <dbReference type="ChEBI" id="CHEBI:29108"/>
        <label>3</label>
    </ligand>
</feature>
<feature type="binding site" evidence="28">
    <location>
        <position position="193"/>
    </location>
    <ligand>
        <name>Zn(2+)</name>
        <dbReference type="ChEBI" id="CHEBI:29105"/>
        <label>1</label>
    </ligand>
</feature>
<evidence type="ECO:0000256" key="23">
    <source>
        <dbReference type="ARBA" id="ARBA00036005"/>
    </source>
</evidence>
<evidence type="ECO:0000256" key="13">
    <source>
        <dbReference type="ARBA" id="ARBA00022825"/>
    </source>
</evidence>
<evidence type="ECO:0000256" key="11">
    <source>
        <dbReference type="ARBA" id="ARBA00022737"/>
    </source>
</evidence>
<dbReference type="SUPFAM" id="SSF50923">
    <property type="entry name" value="Hemopexin-like domain"/>
    <property type="match status" value="2"/>
</dbReference>
<evidence type="ECO:0000259" key="37">
    <source>
        <dbReference type="PROSITE" id="PS50240"/>
    </source>
</evidence>
<dbReference type="CDD" id="cd00112">
    <property type="entry name" value="LDLa"/>
    <property type="match status" value="1"/>
</dbReference>
<dbReference type="GO" id="GO:0004222">
    <property type="term" value="F:metalloendopeptidase activity"/>
    <property type="evidence" value="ECO:0007669"/>
    <property type="project" value="UniProtKB-EC"/>
</dbReference>
<dbReference type="PROSITE" id="PS00737">
    <property type="entry name" value="THIOLASE_2"/>
    <property type="match status" value="1"/>
</dbReference>
<evidence type="ECO:0000256" key="7">
    <source>
        <dbReference type="ARBA" id="ARBA00022670"/>
    </source>
</evidence>
<feature type="modified residue" description="Phosphotyrosine; by PKDCC" evidence="29">
    <location>
        <position position="363"/>
    </location>
</feature>
<dbReference type="InterPro" id="IPR033739">
    <property type="entry name" value="M10A_MMP"/>
</dbReference>
<feature type="binding site" evidence="28">
    <location>
        <position position="189"/>
    </location>
    <ligand>
        <name>Ca(2+)</name>
        <dbReference type="ChEBI" id="CHEBI:29108"/>
        <label>2</label>
    </ligand>
</feature>
<evidence type="ECO:0000256" key="21">
    <source>
        <dbReference type="ARBA" id="ARBA00023180"/>
    </source>
</evidence>
<feature type="binding site" evidence="28">
    <location>
        <position position="216"/>
    </location>
    <ligand>
        <name>Zn(2+)</name>
        <dbReference type="ChEBI" id="CHEBI:29105"/>
        <label>2</label>
        <note>catalytic</note>
    </ligand>
</feature>
<feature type="binding site" evidence="28">
    <location>
        <position position="380"/>
    </location>
    <ligand>
        <name>Ca(2+)</name>
        <dbReference type="ChEBI" id="CHEBI:29108"/>
        <label>4</label>
    </ligand>
</feature>
<dbReference type="SUPFAM" id="SSF50494">
    <property type="entry name" value="Trypsin-like serine proteases"/>
    <property type="match status" value="1"/>
</dbReference>
<comment type="cofactor">
    <cofactor evidence="28">
        <name>Zn(2+)</name>
        <dbReference type="ChEBI" id="CHEBI:29105"/>
    </cofactor>
    <text evidence="28">Binds 2 Zn(2+) ions per subunit.</text>
</comment>
<dbReference type="InterPro" id="IPR020613">
    <property type="entry name" value="Thiolase_CS"/>
</dbReference>
<comment type="subcellular location">
    <subcellularLocation>
        <location evidence="1">Secreted</location>
        <location evidence="1">Extracellular space</location>
        <location evidence="1">Extracellular matrix</location>
    </subcellularLocation>
</comment>
<dbReference type="EMBL" id="RJVU01007007">
    <property type="protein sequence ID" value="ROL54178.1"/>
    <property type="molecule type" value="Genomic_DNA"/>
</dbReference>
<dbReference type="FunFam" id="3.40.47.10:FF:000007">
    <property type="entry name" value="acetyl-CoA acetyltransferase, mitochondrial"/>
    <property type="match status" value="1"/>
</dbReference>
<evidence type="ECO:0000256" key="16">
    <source>
        <dbReference type="ARBA" id="ARBA00022946"/>
    </source>
</evidence>
<keyword evidence="15 28" id="KW-0106">Calcium</keyword>
<evidence type="ECO:0000256" key="31">
    <source>
        <dbReference type="PROSITE-ProRule" id="PRU00124"/>
    </source>
</evidence>
<feature type="domain" description="SRCR" evidence="38">
    <location>
        <begin position="1365"/>
        <end position="1494"/>
    </location>
</feature>
<dbReference type="InterPro" id="IPR018487">
    <property type="entry name" value="Hemopexin-like_repeat"/>
</dbReference>
<feature type="binding site" evidence="28">
    <location>
        <position position="180"/>
    </location>
    <ligand>
        <name>Zn(2+)</name>
        <dbReference type="ChEBI" id="CHEBI:29105"/>
        <label>1</label>
    </ligand>
</feature>
<organism evidence="39 40">
    <name type="scientific">Anabarilius grahami</name>
    <name type="common">Kanglang fish</name>
    <name type="synonym">Barilius grahami</name>
    <dbReference type="NCBI Taxonomy" id="495550"/>
    <lineage>
        <taxon>Eukaryota</taxon>
        <taxon>Metazoa</taxon>
        <taxon>Chordata</taxon>
        <taxon>Craniata</taxon>
        <taxon>Vertebrata</taxon>
        <taxon>Euteleostomi</taxon>
        <taxon>Actinopterygii</taxon>
        <taxon>Neopterygii</taxon>
        <taxon>Teleostei</taxon>
        <taxon>Ostariophysi</taxon>
        <taxon>Cypriniformes</taxon>
        <taxon>Xenocyprididae</taxon>
        <taxon>Xenocypridinae</taxon>
        <taxon>Xenocypridinae incertae sedis</taxon>
        <taxon>Anabarilius</taxon>
    </lineage>
</organism>
<dbReference type="SUPFAM" id="SSF56487">
    <property type="entry name" value="SRCR-like"/>
    <property type="match status" value="1"/>
</dbReference>
<feature type="compositionally biased region" description="Pro residues" evidence="35">
    <location>
        <begin position="716"/>
        <end position="725"/>
    </location>
</feature>
<dbReference type="GO" id="GO:0031012">
    <property type="term" value="C:extracellular matrix"/>
    <property type="evidence" value="ECO:0007669"/>
    <property type="project" value="InterPro"/>
</dbReference>
<evidence type="ECO:0000256" key="5">
    <source>
        <dbReference type="ARBA" id="ARBA00022525"/>
    </source>
</evidence>
<dbReference type="PRINTS" id="PR00138">
    <property type="entry name" value="MATRIXIN"/>
</dbReference>
<dbReference type="Gene3D" id="3.10.250.10">
    <property type="entry name" value="SRCR-like domain"/>
    <property type="match status" value="1"/>
</dbReference>
<dbReference type="Gene3D" id="2.40.10.10">
    <property type="entry name" value="Trypsin-like serine proteases"/>
    <property type="match status" value="1"/>
</dbReference>
<dbReference type="PROSITE" id="PS50068">
    <property type="entry name" value="LDLRA_2"/>
    <property type="match status" value="1"/>
</dbReference>
<feature type="region of interest" description="Disordered" evidence="35">
    <location>
        <begin position="1304"/>
        <end position="1328"/>
    </location>
</feature>
<dbReference type="Pfam" id="PF00413">
    <property type="entry name" value="Peptidase_M10"/>
    <property type="match status" value="2"/>
</dbReference>
<dbReference type="GO" id="GO:0003985">
    <property type="term" value="F:acetyl-CoA C-acetyltransferase activity"/>
    <property type="evidence" value="ECO:0007669"/>
    <property type="project" value="UniProtKB-ARBA"/>
</dbReference>
<dbReference type="EC" id="3.4.24.7" evidence="24"/>
<evidence type="ECO:0000256" key="34">
    <source>
        <dbReference type="RuleBase" id="RU363034"/>
    </source>
</evidence>
<evidence type="ECO:0000256" key="18">
    <source>
        <dbReference type="ARBA" id="ARBA00023105"/>
    </source>
</evidence>
<keyword evidence="21" id="KW-0325">Glycoprotein</keyword>
<dbReference type="InterPro" id="IPR036055">
    <property type="entry name" value="LDL_receptor-like_sf"/>
</dbReference>
<dbReference type="InterPro" id="IPR021158">
    <property type="entry name" value="Pept_M10A_Zn_BS"/>
</dbReference>
<comment type="similarity">
    <text evidence="4">Belongs to the thiolase-like superfamily. Thiolase family.</text>
</comment>
<feature type="binding site" evidence="28">
    <location>
        <position position="167"/>
    </location>
    <ligand>
        <name>Zn(2+)</name>
        <dbReference type="ChEBI" id="CHEBI:29105"/>
        <label>1</label>
    </ligand>
</feature>
<dbReference type="InterPro" id="IPR020617">
    <property type="entry name" value="Thiolase_C"/>
</dbReference>
<feature type="binding site" evidence="28">
    <location>
        <position position="198"/>
    </location>
    <ligand>
        <name>Ca(2+)</name>
        <dbReference type="ChEBI" id="CHEBI:29108"/>
        <label>1</label>
    </ligand>
</feature>
<comment type="function">
    <text evidence="25">This is one of the enzymes that catalyzes the last step of the mitochondrial beta-oxidation pathway, an aerobic process breaking down fatty acids into acetyl-CoA. Using free coenzyme A/CoA, catalyzes the thiolytic cleavage of medium- to long-chain 3-oxoacyl-CoAs into acetyl-CoA and a fatty acyl-CoA shortened by two carbon atoms. The activity of the enzyme is reversible and it can also catalyze the condensation of two acetyl-CoA molecules into acetoacetyl-CoA. Thereby, it plays a major role in ketone body metabolism.</text>
</comment>
<dbReference type="PANTHER" id="PTHR10201">
    <property type="entry name" value="MATRIX METALLOPROTEINASE"/>
    <property type="match status" value="1"/>
</dbReference>
<comment type="similarity">
    <text evidence="3">Belongs to the peptidase M10A family.</text>
</comment>
<dbReference type="InterPro" id="IPR016039">
    <property type="entry name" value="Thiolase-like"/>
</dbReference>
<feature type="binding site" evidence="28">
    <location>
        <position position="198"/>
    </location>
    <ligand>
        <name>Ca(2+)</name>
        <dbReference type="ChEBI" id="CHEBI:29108"/>
        <label>3</label>
    </ligand>
</feature>
<dbReference type="PROSITE" id="PS00098">
    <property type="entry name" value="THIOLASE_1"/>
    <property type="match status" value="1"/>
</dbReference>
<dbReference type="Pfam" id="PF00045">
    <property type="entry name" value="Hemopexin"/>
    <property type="match status" value="6"/>
</dbReference>
<dbReference type="PANTHER" id="PTHR10201:SF151">
    <property type="entry name" value="INTERSTITIAL COLLAGENASE"/>
    <property type="match status" value="1"/>
</dbReference>
<keyword evidence="14 28" id="KW-0862">Zinc</keyword>
<dbReference type="InterPro" id="IPR000585">
    <property type="entry name" value="Hemopexin-like_dom"/>
</dbReference>
<feature type="repeat" description="Hemopexin" evidence="33">
    <location>
        <begin position="772"/>
        <end position="818"/>
    </location>
</feature>
<feature type="binding site" evidence="28">
    <location>
        <position position="334"/>
    </location>
    <ligand>
        <name>Ca(2+)</name>
        <dbReference type="ChEBI" id="CHEBI:29108"/>
        <label>5</label>
    </ligand>
</feature>
<evidence type="ECO:0000256" key="1">
    <source>
        <dbReference type="ARBA" id="ARBA00004498"/>
    </source>
</evidence>
<dbReference type="Pfam" id="PF01471">
    <property type="entry name" value="PG_binding_1"/>
    <property type="match status" value="2"/>
</dbReference>
<dbReference type="GO" id="GO:0030574">
    <property type="term" value="P:collagen catabolic process"/>
    <property type="evidence" value="ECO:0007669"/>
    <property type="project" value="UniProtKB-KW"/>
</dbReference>
<feature type="disulfide bond" evidence="31">
    <location>
        <begin position="1381"/>
        <end position="1396"/>
    </location>
</feature>
<feature type="active site" evidence="27">
    <location>
        <position position="217"/>
    </location>
</feature>
<dbReference type="PROSITE" id="PS50287">
    <property type="entry name" value="SRCR_2"/>
    <property type="match status" value="1"/>
</dbReference>
<dbReference type="InterPro" id="IPR020610">
    <property type="entry name" value="Thiolase_AS"/>
</dbReference>
<dbReference type="Pfam" id="PF00108">
    <property type="entry name" value="Thiolase_N"/>
    <property type="match status" value="1"/>
</dbReference>
<dbReference type="PROSITE" id="PS00546">
    <property type="entry name" value="CYSTEINE_SWITCH"/>
    <property type="match status" value="1"/>
</dbReference>
<feature type="region of interest" description="Disordered" evidence="35">
    <location>
        <begin position="706"/>
        <end position="727"/>
    </location>
</feature>
<evidence type="ECO:0000256" key="19">
    <source>
        <dbReference type="ARBA" id="ARBA00023145"/>
    </source>
</evidence>
<comment type="pathway">
    <text evidence="2">Lipid metabolism; fatty acid beta-oxidation.</text>
</comment>
<dbReference type="InterPro" id="IPR018114">
    <property type="entry name" value="TRYPSIN_HIS"/>
</dbReference>
<dbReference type="InterPro" id="IPR020615">
    <property type="entry name" value="Thiolase_acyl_enz_int_AS"/>
</dbReference>
<keyword evidence="22" id="KW-0012">Acyltransferase</keyword>
<keyword evidence="16" id="KW-0809">Transit peptide</keyword>
<evidence type="ECO:0000256" key="29">
    <source>
        <dbReference type="PIRSR" id="PIRSR621190-4"/>
    </source>
</evidence>
<dbReference type="Gene3D" id="2.110.10.10">
    <property type="entry name" value="Hemopexin-like domain"/>
    <property type="match status" value="2"/>
</dbReference>
<dbReference type="PROSITE" id="PS00135">
    <property type="entry name" value="TRYPSIN_SER"/>
    <property type="match status" value="1"/>
</dbReference>
<accession>A0A3N0Z8A3</accession>
<dbReference type="SUPFAM" id="SSF55486">
    <property type="entry name" value="Metalloproteases ('zincins'), catalytic domain"/>
    <property type="match status" value="2"/>
</dbReference>
<feature type="chain" id="PRO_5017965187" description="interstitial collagenase" evidence="36">
    <location>
        <begin position="21"/>
        <end position="1824"/>
    </location>
</feature>
<evidence type="ECO:0000313" key="39">
    <source>
        <dbReference type="EMBL" id="ROL54178.1"/>
    </source>
</evidence>
<dbReference type="SMART" id="SM00235">
    <property type="entry name" value="ZnMc"/>
    <property type="match status" value="2"/>
</dbReference>
<evidence type="ECO:0000256" key="2">
    <source>
        <dbReference type="ARBA" id="ARBA00005005"/>
    </source>
</evidence>
<evidence type="ECO:0000256" key="15">
    <source>
        <dbReference type="ARBA" id="ARBA00022837"/>
    </source>
</evidence>
<feature type="repeat" description="Hemopexin" evidence="33">
    <location>
        <begin position="328"/>
        <end position="374"/>
    </location>
</feature>
<evidence type="ECO:0000256" key="14">
    <source>
        <dbReference type="ARBA" id="ARBA00022833"/>
    </source>
</evidence>
<feature type="repeat" description="Hemopexin" evidence="33">
    <location>
        <begin position="376"/>
        <end position="424"/>
    </location>
</feature>
<dbReference type="InterPro" id="IPR020616">
    <property type="entry name" value="Thiolase_N"/>
</dbReference>
<feature type="region of interest" description="Disordered" evidence="35">
    <location>
        <begin position="259"/>
        <end position="281"/>
    </location>
</feature>
<dbReference type="InterPro" id="IPR002172">
    <property type="entry name" value="LDrepeatLR_classA_rpt"/>
</dbReference>
<evidence type="ECO:0000256" key="17">
    <source>
        <dbReference type="ARBA" id="ARBA00023049"/>
    </source>
</evidence>
<feature type="domain" description="Peptidase S1" evidence="37">
    <location>
        <begin position="1504"/>
        <end position="1729"/>
    </location>
</feature>
<evidence type="ECO:0000256" key="32">
    <source>
        <dbReference type="PROSITE-ProRule" id="PRU00196"/>
    </source>
</evidence>
<dbReference type="Gene3D" id="3.40.47.10">
    <property type="match status" value="1"/>
</dbReference>
<keyword evidence="12 34" id="KW-0378">Hydrolase</keyword>
<keyword evidence="8 39" id="KW-0808">Transferase</keyword>
<evidence type="ECO:0000256" key="20">
    <source>
        <dbReference type="ARBA" id="ARBA00023157"/>
    </source>
</evidence>
<feature type="repeat" description="Hemopexin" evidence="33">
    <location>
        <begin position="279"/>
        <end position="327"/>
    </location>
</feature>
<dbReference type="Pfam" id="PF02803">
    <property type="entry name" value="Thiolase_C"/>
    <property type="match status" value="1"/>
</dbReference>
<feature type="binding site" evidence="28">
    <location>
        <position position="220"/>
    </location>
    <ligand>
        <name>Zn(2+)</name>
        <dbReference type="ChEBI" id="CHEBI:29105"/>
        <label>2</label>
        <note>catalytic</note>
    </ligand>
</feature>
<feature type="short sequence motif" description="Cysteine switch" evidence="30">
    <location>
        <begin position="90"/>
        <end position="97"/>
    </location>
</feature>
<feature type="binding site" evidence="28">
    <location>
        <position position="289"/>
    </location>
    <ligand>
        <name>Ca(2+)</name>
        <dbReference type="ChEBI" id="CHEBI:29108"/>
        <label>4</label>
    </ligand>
</feature>
<evidence type="ECO:0000256" key="26">
    <source>
        <dbReference type="ARBA" id="ARBA00048502"/>
    </source>
</evidence>
<keyword evidence="40" id="KW-1185">Reference proteome</keyword>
<evidence type="ECO:0000256" key="8">
    <source>
        <dbReference type="ARBA" id="ARBA00022679"/>
    </source>
</evidence>
<feature type="binding site" evidence="28">
    <location>
        <position position="172"/>
    </location>
    <ligand>
        <name>Ca(2+)</name>
        <dbReference type="ChEBI" id="CHEBI:29108"/>
        <label>3</label>
    </ligand>
</feature>
<keyword evidence="9 28" id="KW-0479">Metal-binding</keyword>
<keyword evidence="13 34" id="KW-0720">Serine protease</keyword>
<dbReference type="InterPro" id="IPR002155">
    <property type="entry name" value="Thiolase"/>
</dbReference>
<evidence type="ECO:0000256" key="27">
    <source>
        <dbReference type="PIRSR" id="PIRSR621190-1"/>
    </source>
</evidence>
<dbReference type="InterPro" id="IPR036772">
    <property type="entry name" value="SRCR-like_dom_sf"/>
</dbReference>
<evidence type="ECO:0000259" key="38">
    <source>
        <dbReference type="PROSITE" id="PS50287"/>
    </source>
</evidence>
<dbReference type="SMART" id="SM00202">
    <property type="entry name" value="SR"/>
    <property type="match status" value="1"/>
</dbReference>
<evidence type="ECO:0000256" key="9">
    <source>
        <dbReference type="ARBA" id="ARBA00022723"/>
    </source>
</evidence>
<dbReference type="Pfam" id="PF15494">
    <property type="entry name" value="SRCR_2"/>
    <property type="match status" value="1"/>
</dbReference>
<dbReference type="GO" id="GO:0006508">
    <property type="term" value="P:proteolysis"/>
    <property type="evidence" value="ECO:0007669"/>
    <property type="project" value="UniProtKB-KW"/>
</dbReference>
<dbReference type="CDD" id="cd00094">
    <property type="entry name" value="HX"/>
    <property type="match status" value="2"/>
</dbReference>
<proteinExistence type="inferred from homology"/>
<dbReference type="OrthoDB" id="406838at2759"/>
<evidence type="ECO:0000256" key="10">
    <source>
        <dbReference type="ARBA" id="ARBA00022729"/>
    </source>
</evidence>
<evidence type="ECO:0000256" key="30">
    <source>
        <dbReference type="PIRSR" id="PIRSR621190-5"/>
    </source>
</evidence>
<sequence>MRRIHRQLCFLASLLLVIEAGPTAQPADKDEATAEYYLKSFYNLTDVTNVKTAFRQGSSLTEKMKEMQMFFGLNITGTLDIETIEVMKQPRCGVPDVAAYSTFGGRPKWQTNMLTYRIVNYTPDMSVAEVDDSIKRALQVWADVTPLRFTRIYSGTADIMIQFDHGDAYPFDGPRGTLAHAFAPSPGIGGDAHFDEDEFFTLRSSRGFVLFLVAAHEFGHSLGLSHSNVRGALMFPTYSFTNPDRFSLNSDDIRGIQSLYGPNRERTPIQPDPKLPTTPNACDPNLILDAVTTLRGETMFFKDSFFWRSSPSRSMSQLQIRSFWPNTPDNIDAAYENPVQDKVFFFKGRQVWAFSGNNVEPGYPKTLSRFGLPSSIKKVSAAVHDKNSGKTLLFVDRIYYSFDEKAKKLDTGYPKRVEDGFPGMTVEVTAAHLSKEEEDCSMGHLTALVLTLVVYLALCDCAPTTASPEDHQIAEAYLSQFYRDSNATKSRGRMMFLPDLESELKAMQTFFGLEVTGKLDSNTLETMKLPRCGVTDVAKFSHFQGSPMWKQSVVTYRITEYTSQLSQRDVDAVIAKAFQLYSDVIPLDFKQIYSGTADIMILFKAGYHGDFYPFDGPNGVLAHANSPGPEQGGDTHFDDDETWTLSSRGINLLLVAAHEFGHALGLDHSNDPSALMYPTYQYVNANGYTLPRDDRLGVQALYGVRMSTDQPKPDPKPNPGPSPPEPCKRDLVFDAATSIRGELYFFKNGYYWKKGYYNGLSVHEIKSTWPSIDSVDAAYEFNGRDISFLFKGQQYWAVKGSTSLPGYPKPISKFGFPTNVKKIDAAVYVKSTGRTLFFVGSKYWSFNERTAQMDRGFPKTIQRHFPGIGSQVDAAFENYGFHRDNDIQCNLQYTQTPVQTSGIPLEEVKEVYMGNVLQAGEGQAPTRQALLGAGLPLSTEATTINKVCASGMKSIMMAAQSLMCGHQDVMVAGGMESMSQVPYVMAREAPPYGGVKMEDLIVKDGLTDVYNKFHMGNCAENTAKNSSISREEQDAFAINSYSRSKAAWESGIMAKEVVPVSIPQRGKPDIVVKEDEEYRKVDFSKVPKLKTVFQKENGTVTAANASTLNDGAAALVLMTADAAKRLNVTPLAKIVAFADAAVAPIDFPIAPAFAVPKILKAAGLKKEDIAMWEINEAFSVVVLANIKMLDIDPNKVNINGGAVSLGHPIGMSGARIVGHMVHNLKSGQYGLAGICNGGGGASSILIQKQQTQCPLQLKHYRRTFCQIYNNVSRVNHGFQHEEQQPPPYAPSGIYPALPQYPVPQNPQFLNPNPSPPYPSERHSPAQSLHQYAPQTAPVNTFNTTTPGLQREARLVHKGVFDCLQGRLCKADNKCISYSQWCDGVLDCPSGGDEAHCFRLYGSNSLLQMYSNVRQQWEDVCSDGWNDNLGKQACEEIGYERNTYAGYVDIYSRASPDYVVMKTDSLSTSNLNVSSSFVSKSSDCPSNKAVSLECIECGRSSGSRIVGGSTVNSKGVWPWQVSLQASGRHLCGGSIITPYWIVTAAHCVHDEMRSATGNSVSRIVMQDFDPITNENDIALMKLNLPLTITLNVRPVCLPNKGMYFSAPRECYVTGWGALYSGGPPSENLQEAKIQLIDRTTCNSRQVYDGQITDTMICAGKLQGGVDSCQAKFNKCCSTQGDSGGPLVIKENSLWWLVGDTSWGDGCAFRNKPGVYGNVTYFLDWIYEQMRVFSGSDVNVPWLFSSDESRWRLCWYLPSNFHCQLTPSCPPLESLRESKPQETCPWATPIHRHNILGVPGAHDSPPEKEQRPDICSVIAANTTPLG</sequence>
<dbReference type="PROSITE" id="PS00099">
    <property type="entry name" value="THIOLASE_3"/>
    <property type="match status" value="1"/>
</dbReference>
<keyword evidence="19" id="KW-0865">Zymogen</keyword>
<dbReference type="Gene3D" id="4.10.400.10">
    <property type="entry name" value="Low-density Lipoprotein Receptor"/>
    <property type="match status" value="1"/>
</dbReference>
<dbReference type="GO" id="GO:0004252">
    <property type="term" value="F:serine-type endopeptidase activity"/>
    <property type="evidence" value="ECO:0007669"/>
    <property type="project" value="InterPro"/>
</dbReference>
<dbReference type="InterPro" id="IPR006026">
    <property type="entry name" value="Peptidase_Metallo"/>
</dbReference>
<evidence type="ECO:0000256" key="12">
    <source>
        <dbReference type="ARBA" id="ARBA00022801"/>
    </source>
</evidence>
<dbReference type="PROSITE" id="PS50240">
    <property type="entry name" value="TRYPSIN_DOM"/>
    <property type="match status" value="1"/>
</dbReference>
<evidence type="ECO:0000256" key="3">
    <source>
        <dbReference type="ARBA" id="ARBA00010370"/>
    </source>
</evidence>
<evidence type="ECO:0000256" key="36">
    <source>
        <dbReference type="SAM" id="SignalP"/>
    </source>
</evidence>
<dbReference type="InterPro" id="IPR036375">
    <property type="entry name" value="Hemopexin-like_dom_sf"/>
</dbReference>
<dbReference type="InterPro" id="IPR001254">
    <property type="entry name" value="Trypsin_dom"/>
</dbReference>
<dbReference type="SMART" id="SM00192">
    <property type="entry name" value="LDLa"/>
    <property type="match status" value="1"/>
</dbReference>
<feature type="signal peptide" evidence="36">
    <location>
        <begin position="1"/>
        <end position="20"/>
    </location>
</feature>
<keyword evidence="10 36" id="KW-0732">Signal</keyword>
<dbReference type="Proteomes" id="UP000281406">
    <property type="component" value="Unassembled WGS sequence"/>
</dbReference>
<dbReference type="FunFam" id="2.110.10.10:FF:000002">
    <property type="entry name" value="Matrix metallopeptidase 3"/>
    <property type="match status" value="2"/>
</dbReference>
<keyword evidence="5" id="KW-0964">Secreted</keyword>
<dbReference type="InterPro" id="IPR001818">
    <property type="entry name" value="Pept_M10_metallopeptidase"/>
</dbReference>
<dbReference type="SUPFAM" id="SSF57424">
    <property type="entry name" value="LDL receptor-like module"/>
    <property type="match status" value="1"/>
</dbReference>
<feature type="binding site" evidence="28">
    <location>
        <position position="165"/>
    </location>
    <ligand>
        <name>Zn(2+)</name>
        <dbReference type="ChEBI" id="CHEBI:29105"/>
        <label>1</label>
    </ligand>
</feature>
<comment type="caution">
    <text evidence="32">Lacks conserved residue(s) required for the propagation of feature annotation.</text>
</comment>
<dbReference type="InterPro" id="IPR036365">
    <property type="entry name" value="PGBD-like_sf"/>
</dbReference>
<reference evidence="39 40" key="1">
    <citation type="submission" date="2018-10" db="EMBL/GenBank/DDBJ databases">
        <title>Genome assembly for a Yunnan-Guizhou Plateau 3E fish, Anabarilius grahami (Regan), and its evolutionary and genetic applications.</title>
        <authorList>
            <person name="Jiang W."/>
        </authorList>
    </citation>
    <scope>NUCLEOTIDE SEQUENCE [LARGE SCALE GENOMIC DNA]</scope>
    <source>
        <strain evidence="39">AG-KIZ</strain>
        <tissue evidence="39">Muscle</tissue>
    </source>
</reference>
<dbReference type="InterPro" id="IPR021190">
    <property type="entry name" value="Pept_M10A"/>
</dbReference>
<dbReference type="SUPFAM" id="SSF47090">
    <property type="entry name" value="PGBD-like"/>
    <property type="match status" value="2"/>
</dbReference>
<dbReference type="PROSITE" id="PS00134">
    <property type="entry name" value="TRYPSIN_HIS"/>
    <property type="match status" value="1"/>
</dbReference>
<dbReference type="CDD" id="cd04278">
    <property type="entry name" value="ZnMc_MMP"/>
    <property type="match status" value="2"/>
</dbReference>
<dbReference type="InterPro" id="IPR009003">
    <property type="entry name" value="Peptidase_S1_PA"/>
</dbReference>
<dbReference type="InterPro" id="IPR002477">
    <property type="entry name" value="Peptidoglycan-bd-like"/>
</dbReference>
<dbReference type="InterPro" id="IPR033116">
    <property type="entry name" value="TRYPSIN_SER"/>
</dbReference>
<dbReference type="Pfam" id="PF00089">
    <property type="entry name" value="Trypsin"/>
    <property type="match status" value="1"/>
</dbReference>
<comment type="catalytic activity">
    <reaction evidence="26">
        <text>propanoyl-CoA + acetyl-CoA = 2-methyl-3-oxobutanoyl-CoA + CoA</text>
        <dbReference type="Rhea" id="RHEA:30719"/>
        <dbReference type="ChEBI" id="CHEBI:57287"/>
        <dbReference type="ChEBI" id="CHEBI:57288"/>
        <dbReference type="ChEBI" id="CHEBI:57335"/>
        <dbReference type="ChEBI" id="CHEBI:57392"/>
    </reaction>
    <physiologicalReaction direction="left-to-right" evidence="26">
        <dbReference type="Rhea" id="RHEA:30720"/>
    </physiologicalReaction>
    <physiologicalReaction direction="right-to-left" evidence="26">
        <dbReference type="Rhea" id="RHEA:30721"/>
    </physiologicalReaction>
</comment>
<evidence type="ECO:0000256" key="25">
    <source>
        <dbReference type="ARBA" id="ARBA00045244"/>
    </source>
</evidence>
<keyword evidence="20 31" id="KW-1015">Disulfide bond</keyword>
<keyword evidence="7 34" id="KW-0645">Protease</keyword>
<feature type="binding site" evidence="28">
    <location>
        <position position="234"/>
    </location>
    <ligand>
        <name>Zn(2+)</name>
        <dbReference type="ChEBI" id="CHEBI:29105"/>
        <label>2</label>
        <note>catalytic</note>
    </ligand>
</feature>
<dbReference type="Gene3D" id="3.40.390.10">
    <property type="entry name" value="Collagenase (Catalytic Domain)"/>
    <property type="match status" value="2"/>
</dbReference>
<comment type="cofactor">
    <cofactor evidence="28">
        <name>Ca(2+)</name>
        <dbReference type="ChEBI" id="CHEBI:29108"/>
    </cofactor>
    <text evidence="28">Can bind about 5 Ca(2+) ions per subunit.</text>
</comment>
<gene>
    <name evidence="39" type="ORF">DPX16_10601</name>
</gene>
<evidence type="ECO:0000256" key="6">
    <source>
        <dbReference type="ARBA" id="ARBA00022530"/>
    </source>
</evidence>
<comment type="caution">
    <text evidence="39">The sequence shown here is derived from an EMBL/GenBank/DDBJ whole genome shotgun (WGS) entry which is preliminary data.</text>
</comment>
<feature type="binding site" evidence="28">
    <location>
        <position position="124"/>
    </location>
    <ligand>
        <name>Ca(2+)</name>
        <dbReference type="ChEBI" id="CHEBI:29108"/>
        <label>1</label>
    </ligand>
</feature>
<feature type="disulfide bond" evidence="31">
    <location>
        <begin position="1362"/>
        <end position="1374"/>
    </location>
</feature>
<dbReference type="FunFam" id="3.40.390.10:FF:000007">
    <property type="entry name" value="Collagenase 3"/>
    <property type="match status" value="2"/>
</dbReference>
<evidence type="ECO:0000313" key="40">
    <source>
        <dbReference type="Proteomes" id="UP000281406"/>
    </source>
</evidence>
<dbReference type="PROSITE" id="PS00024">
    <property type="entry name" value="HEMOPEXIN"/>
    <property type="match status" value="1"/>
</dbReference>
<dbReference type="PROSITE" id="PS51642">
    <property type="entry name" value="HEMOPEXIN_2"/>
    <property type="match status" value="5"/>
</dbReference>
<evidence type="ECO:0000256" key="22">
    <source>
        <dbReference type="ARBA" id="ARBA00023315"/>
    </source>
</evidence>
<evidence type="ECO:0000256" key="4">
    <source>
        <dbReference type="ARBA" id="ARBA00010982"/>
    </source>
</evidence>
<evidence type="ECO:0000256" key="24">
    <source>
        <dbReference type="ARBA" id="ARBA00038924"/>
    </source>
</evidence>
<dbReference type="SUPFAM" id="SSF53901">
    <property type="entry name" value="Thiolase-like"/>
    <property type="match status" value="2"/>
</dbReference>
<dbReference type="CDD" id="cd00751">
    <property type="entry name" value="thiolase"/>
    <property type="match status" value="1"/>
</dbReference>
<dbReference type="FunFam" id="2.40.10.10:FF:000003">
    <property type="entry name" value="Transmembrane serine protease 3"/>
    <property type="match status" value="1"/>
</dbReference>
<feature type="binding site" evidence="28">
    <location>
        <position position="173"/>
    </location>
    <ligand>
        <name>Ca(2+)</name>
        <dbReference type="ChEBI" id="CHEBI:29108"/>
        <label>3</label>
    </ligand>
</feature>
<evidence type="ECO:0000256" key="28">
    <source>
        <dbReference type="PIRSR" id="PIRSR621190-2"/>
    </source>
</evidence>
<comment type="catalytic activity">
    <reaction evidence="23">
        <text>Cleavage of the triple helix of collagen at about three-quarters of the length of the molecule from the N-terminus, at 775-Gly-|-Ile-776 in the alpha1(I) chain. Cleaves synthetic substrates and alpha-macroglobulins at bonds where P1' is a hydrophobic residue.</text>
        <dbReference type="EC" id="3.4.24.7"/>
    </reaction>
</comment>
<dbReference type="GO" id="GO:0030198">
    <property type="term" value="P:extracellular matrix organization"/>
    <property type="evidence" value="ECO:0007669"/>
    <property type="project" value="TreeGrafter"/>
</dbReference>
<dbReference type="InterPro" id="IPR043504">
    <property type="entry name" value="Peptidase_S1_PA_chymotrypsin"/>
</dbReference>
<dbReference type="InterPro" id="IPR018486">
    <property type="entry name" value="Hemopexin_CS"/>
</dbReference>
<evidence type="ECO:0000256" key="35">
    <source>
        <dbReference type="SAM" id="MobiDB-lite"/>
    </source>
</evidence>
<evidence type="ECO:0000256" key="33">
    <source>
        <dbReference type="PROSITE-ProRule" id="PRU01011"/>
    </source>
</evidence>
<dbReference type="SMART" id="SM00120">
    <property type="entry name" value="HX"/>
    <property type="match status" value="6"/>
</dbReference>
<feature type="binding site" evidence="28">
    <location>
        <position position="158"/>
    </location>
    <ligand>
        <name>Ca(2+)</name>
        <dbReference type="ChEBI" id="CHEBI:29108"/>
        <label>2</label>
    </ligand>
</feature>